<dbReference type="PRINTS" id="PR00019">
    <property type="entry name" value="LEURICHRPT"/>
</dbReference>
<dbReference type="Pfam" id="PF00560">
    <property type="entry name" value="LRR_1"/>
    <property type="match status" value="2"/>
</dbReference>
<feature type="compositionally biased region" description="Low complexity" evidence="10">
    <location>
        <begin position="247"/>
        <end position="261"/>
    </location>
</feature>
<dbReference type="Proteomes" id="UP000825935">
    <property type="component" value="Chromosome 23"/>
</dbReference>
<evidence type="ECO:0000313" key="14">
    <source>
        <dbReference type="EMBL" id="KAH7300866.1"/>
    </source>
</evidence>
<dbReference type="GO" id="GO:0005524">
    <property type="term" value="F:ATP binding"/>
    <property type="evidence" value="ECO:0007669"/>
    <property type="project" value="UniProtKB-KW"/>
</dbReference>
<feature type="compositionally biased region" description="Polar residues" evidence="10">
    <location>
        <begin position="660"/>
        <end position="674"/>
    </location>
</feature>
<keyword evidence="6" id="KW-0547">Nucleotide-binding</keyword>
<dbReference type="InterPro" id="IPR008271">
    <property type="entry name" value="Ser/Thr_kinase_AS"/>
</dbReference>
<feature type="chain" id="PRO_5036275850" description="Protein kinase domain-containing protein" evidence="12">
    <location>
        <begin position="38"/>
        <end position="766"/>
    </location>
</feature>
<keyword evidence="3" id="KW-0433">Leucine-rich repeat</keyword>
<dbReference type="Gene3D" id="1.10.510.10">
    <property type="entry name" value="Transferase(Phosphotransferase) domain 1"/>
    <property type="match status" value="1"/>
</dbReference>
<dbReference type="SMART" id="SM00220">
    <property type="entry name" value="S_TKc"/>
    <property type="match status" value="1"/>
</dbReference>
<feature type="transmembrane region" description="Helical" evidence="11">
    <location>
        <begin position="284"/>
        <end position="307"/>
    </location>
</feature>
<dbReference type="InterPro" id="IPR001611">
    <property type="entry name" value="Leu-rich_rpt"/>
</dbReference>
<dbReference type="Pfam" id="PF13855">
    <property type="entry name" value="LRR_8"/>
    <property type="match status" value="1"/>
</dbReference>
<gene>
    <name evidence="14" type="ORF">KP509_23G000600</name>
</gene>
<evidence type="ECO:0000256" key="2">
    <source>
        <dbReference type="ARBA" id="ARBA00008684"/>
    </source>
</evidence>
<keyword evidence="5" id="KW-0677">Repeat</keyword>
<evidence type="ECO:0000256" key="3">
    <source>
        <dbReference type="ARBA" id="ARBA00022614"/>
    </source>
</evidence>
<comment type="subcellular location">
    <subcellularLocation>
        <location evidence="1">Membrane</location>
    </subcellularLocation>
</comment>
<evidence type="ECO:0000256" key="6">
    <source>
        <dbReference type="ARBA" id="ARBA00022741"/>
    </source>
</evidence>
<dbReference type="AlphaFoldDB" id="A0A8T2RWL1"/>
<dbReference type="Pfam" id="PF00069">
    <property type="entry name" value="Pkinase"/>
    <property type="match status" value="1"/>
</dbReference>
<dbReference type="Gene3D" id="3.30.200.20">
    <property type="entry name" value="Phosphorylase Kinase, domain 1"/>
    <property type="match status" value="1"/>
</dbReference>
<dbReference type="OMA" id="NWSESTP"/>
<dbReference type="Pfam" id="PF08263">
    <property type="entry name" value="LRRNT_2"/>
    <property type="match status" value="1"/>
</dbReference>
<sequence>MQKQFLSRLNDSMKVCKSLHFLNILPMLLFLFFQSGAGDLHADGESLLKFIDGLDGAARKLNWTHSTSPCTWQGVECTPRQDNVVAVKLPGIGLYGTIGEGTLGSLSKLQIISLRSNHLSGALPRDFVNCTQLRKLFLQGNFLTGPILAFSNETNPQLTVIDLSFNKLTGILPSSLSTLPHLKTLLLQNNALSGNIPPSLSSLSQLNVSNNNLSGSIPVASRNFPRSSFSGNAGLCGPPLVLACENSTSTPSSSSINPSKSAPLTKPVSISNQKPAKRQLSTSVIALIVIADVAFLFLLGVFSLHWYQKRHCRQREENYEKELKVSKDSDFAKAVGDVDDGKEGYNSAQEPEHNKLVFFHVGHLTFDLEDLLRASAEVLGKGTYGTSYKAVLEDGPTVVVKRLKEASIGKKEFEQHLDLAGKMQHDNLVLMRAYYYSKEEKLLVHEYLPLGNLSFAIHAGEKGSESILYWDSRLKIAAAAARGLEYLHGTSSKYVHGDIKPSNILLHPDFGACLSDYGLAPLFWAAANNAAAVANRMSTGYRAPEVAKTRKLTQKSDVYSFGVVLLELLTGKEPSQTSAEQGMDLPKWVQSVVREEWTSEVFDHSLMKFENIEEEMVQLLQVSLACVSPSPDQRPTMAEVLKMIQDIRRDGYQTDEARSPTITHSSSLQGQCSRGSPAMRATESPDLNDTEASCAISQNTINREGALLLNDLTNTVSEVNMGSAGCAGISLSNPTSTDNSITDISNLVPHSTNIPILSGDPGPHQQ</sequence>
<feature type="signal peptide" evidence="12">
    <location>
        <begin position="1"/>
        <end position="37"/>
    </location>
</feature>
<organism evidence="14 15">
    <name type="scientific">Ceratopteris richardii</name>
    <name type="common">Triangle waterfern</name>
    <dbReference type="NCBI Taxonomy" id="49495"/>
    <lineage>
        <taxon>Eukaryota</taxon>
        <taxon>Viridiplantae</taxon>
        <taxon>Streptophyta</taxon>
        <taxon>Embryophyta</taxon>
        <taxon>Tracheophyta</taxon>
        <taxon>Polypodiopsida</taxon>
        <taxon>Polypodiidae</taxon>
        <taxon>Polypodiales</taxon>
        <taxon>Pteridineae</taxon>
        <taxon>Pteridaceae</taxon>
        <taxon>Parkerioideae</taxon>
        <taxon>Ceratopteris</taxon>
    </lineage>
</organism>
<keyword evidence="4 11" id="KW-0812">Transmembrane</keyword>
<feature type="domain" description="Protein kinase" evidence="13">
    <location>
        <begin position="373"/>
        <end position="648"/>
    </location>
</feature>
<evidence type="ECO:0000256" key="4">
    <source>
        <dbReference type="ARBA" id="ARBA00022692"/>
    </source>
</evidence>
<keyword evidence="15" id="KW-1185">Reference proteome</keyword>
<evidence type="ECO:0000256" key="12">
    <source>
        <dbReference type="SAM" id="SignalP"/>
    </source>
</evidence>
<feature type="region of interest" description="Disordered" evidence="10">
    <location>
        <begin position="656"/>
        <end position="687"/>
    </location>
</feature>
<evidence type="ECO:0000256" key="9">
    <source>
        <dbReference type="ARBA" id="ARBA00023136"/>
    </source>
</evidence>
<comment type="caution">
    <text evidence="14">The sequence shown here is derived from an EMBL/GenBank/DDBJ whole genome shotgun (WGS) entry which is preliminary data.</text>
</comment>
<keyword evidence="7" id="KW-0067">ATP-binding</keyword>
<name>A0A8T2RWL1_CERRI</name>
<evidence type="ECO:0000313" key="15">
    <source>
        <dbReference type="Proteomes" id="UP000825935"/>
    </source>
</evidence>
<dbReference type="InterPro" id="IPR000719">
    <property type="entry name" value="Prot_kinase_dom"/>
</dbReference>
<evidence type="ECO:0000256" key="10">
    <source>
        <dbReference type="SAM" id="MobiDB-lite"/>
    </source>
</evidence>
<dbReference type="EMBL" id="CM035428">
    <property type="protein sequence ID" value="KAH7300864.1"/>
    <property type="molecule type" value="Genomic_DNA"/>
</dbReference>
<keyword evidence="12" id="KW-0732">Signal</keyword>
<dbReference type="InterPro" id="IPR011009">
    <property type="entry name" value="Kinase-like_dom_sf"/>
</dbReference>
<evidence type="ECO:0000256" key="5">
    <source>
        <dbReference type="ARBA" id="ARBA00022737"/>
    </source>
</evidence>
<accession>A0A8T2RWL1</accession>
<protein>
    <recommendedName>
        <fullName evidence="13">Protein kinase domain-containing protein</fullName>
    </recommendedName>
</protein>
<dbReference type="InterPro" id="IPR013210">
    <property type="entry name" value="LRR_N_plant-typ"/>
</dbReference>
<dbReference type="SUPFAM" id="SSF52058">
    <property type="entry name" value="L domain-like"/>
    <property type="match status" value="1"/>
</dbReference>
<dbReference type="PANTHER" id="PTHR48010:SF76">
    <property type="entry name" value="INACTIVE RECEPTOR KINASE RLK902-RELATED"/>
    <property type="match status" value="1"/>
</dbReference>
<evidence type="ECO:0000256" key="1">
    <source>
        <dbReference type="ARBA" id="ARBA00004370"/>
    </source>
</evidence>
<dbReference type="PROSITE" id="PS00108">
    <property type="entry name" value="PROTEIN_KINASE_ST"/>
    <property type="match status" value="1"/>
</dbReference>
<evidence type="ECO:0000259" key="13">
    <source>
        <dbReference type="PROSITE" id="PS50011"/>
    </source>
</evidence>
<evidence type="ECO:0000256" key="8">
    <source>
        <dbReference type="ARBA" id="ARBA00022989"/>
    </source>
</evidence>
<dbReference type="CDD" id="cd14066">
    <property type="entry name" value="STKc_IRAK"/>
    <property type="match status" value="1"/>
</dbReference>
<keyword evidence="9 11" id="KW-0472">Membrane</keyword>
<dbReference type="Gene3D" id="3.80.10.10">
    <property type="entry name" value="Ribonuclease Inhibitor"/>
    <property type="match status" value="2"/>
</dbReference>
<dbReference type="FunFam" id="3.30.200.20:FF:000307">
    <property type="entry name" value="pollen receptor-like kinase 1"/>
    <property type="match status" value="1"/>
</dbReference>
<dbReference type="InterPro" id="IPR032675">
    <property type="entry name" value="LRR_dom_sf"/>
</dbReference>
<dbReference type="EMBL" id="CM035428">
    <property type="protein sequence ID" value="KAH7300866.1"/>
    <property type="molecule type" value="Genomic_DNA"/>
</dbReference>
<dbReference type="FunFam" id="1.10.510.10:FF:000095">
    <property type="entry name" value="protein STRUBBELIG-RECEPTOR FAMILY 8"/>
    <property type="match status" value="1"/>
</dbReference>
<dbReference type="PROSITE" id="PS50011">
    <property type="entry name" value="PROTEIN_KINASE_DOM"/>
    <property type="match status" value="1"/>
</dbReference>
<dbReference type="GO" id="GO:0004672">
    <property type="term" value="F:protein kinase activity"/>
    <property type="evidence" value="ECO:0007669"/>
    <property type="project" value="InterPro"/>
</dbReference>
<keyword evidence="8 11" id="KW-1133">Transmembrane helix</keyword>
<dbReference type="PANTHER" id="PTHR48010">
    <property type="entry name" value="OS05G0588300 PROTEIN"/>
    <property type="match status" value="1"/>
</dbReference>
<dbReference type="InterPro" id="IPR050994">
    <property type="entry name" value="At_inactive_RLKs"/>
</dbReference>
<feature type="region of interest" description="Disordered" evidence="10">
    <location>
        <begin position="247"/>
        <end position="273"/>
    </location>
</feature>
<proteinExistence type="inferred from homology"/>
<dbReference type="OrthoDB" id="310217at2759"/>
<evidence type="ECO:0000256" key="11">
    <source>
        <dbReference type="SAM" id="Phobius"/>
    </source>
</evidence>
<dbReference type="GO" id="GO:0016020">
    <property type="term" value="C:membrane"/>
    <property type="evidence" value="ECO:0007669"/>
    <property type="project" value="UniProtKB-SubCell"/>
</dbReference>
<comment type="similarity">
    <text evidence="2">Belongs to the protein kinase superfamily. Ser/Thr protein kinase family.</text>
</comment>
<evidence type="ECO:0000256" key="7">
    <source>
        <dbReference type="ARBA" id="ARBA00022840"/>
    </source>
</evidence>
<reference evidence="14 15" key="1">
    <citation type="submission" date="2021-08" db="EMBL/GenBank/DDBJ databases">
        <title>WGS assembly of Ceratopteris richardii.</title>
        <authorList>
            <person name="Marchant D.B."/>
            <person name="Chen G."/>
            <person name="Jenkins J."/>
            <person name="Shu S."/>
            <person name="Leebens-Mack J."/>
            <person name="Grimwood J."/>
            <person name="Schmutz J."/>
            <person name="Soltis P."/>
            <person name="Soltis D."/>
            <person name="Chen Z.-H."/>
        </authorList>
    </citation>
    <scope>NUCLEOTIDE SEQUENCE [LARGE SCALE GENOMIC DNA]</scope>
    <source>
        <strain evidence="14">Whitten #5841</strain>
        <tissue evidence="14">Leaf</tissue>
    </source>
</reference>
<dbReference type="SUPFAM" id="SSF56112">
    <property type="entry name" value="Protein kinase-like (PK-like)"/>
    <property type="match status" value="1"/>
</dbReference>